<dbReference type="GO" id="GO:0006629">
    <property type="term" value="P:lipid metabolic process"/>
    <property type="evidence" value="ECO:0007669"/>
    <property type="project" value="InterPro"/>
</dbReference>
<dbReference type="PANTHER" id="PTHR13593">
    <property type="match status" value="1"/>
</dbReference>
<dbReference type="RefSeq" id="WP_118036023.1">
    <property type="nucleotide sequence ID" value="NZ_QRTP01000014.1"/>
</dbReference>
<evidence type="ECO:0000313" key="7">
    <source>
        <dbReference type="EMBL" id="RGQ83227.1"/>
    </source>
</evidence>
<dbReference type="SUPFAM" id="SSF51695">
    <property type="entry name" value="PLC-like phosphodiesterases"/>
    <property type="match status" value="1"/>
</dbReference>
<dbReference type="EC" id="4.6.1.13" evidence="2"/>
<evidence type="ECO:0000256" key="4">
    <source>
        <dbReference type="ARBA" id="ARBA00030474"/>
    </source>
</evidence>
<dbReference type="Pfam" id="PF00388">
    <property type="entry name" value="PI-PLC-X"/>
    <property type="match status" value="1"/>
</dbReference>
<dbReference type="AlphaFoldDB" id="A0A412CEN0"/>
<proteinExistence type="predicted"/>
<dbReference type="InterPro" id="IPR000909">
    <property type="entry name" value="PLipase_C_PInositol-sp_X_dom"/>
</dbReference>
<gene>
    <name evidence="7" type="ORF">DWY77_06825</name>
</gene>
<dbReference type="EMBL" id="QRTP01000014">
    <property type="protein sequence ID" value="RGQ83227.1"/>
    <property type="molecule type" value="Genomic_DNA"/>
</dbReference>
<comment type="catalytic activity">
    <reaction evidence="1">
        <text>a 1,2-diacyl-sn-glycero-3-phospho-(1D-myo-inositol) = 1D-myo-inositol 1,2-cyclic phosphate + a 1,2-diacyl-sn-glycerol</text>
        <dbReference type="Rhea" id="RHEA:17093"/>
        <dbReference type="ChEBI" id="CHEBI:17815"/>
        <dbReference type="ChEBI" id="CHEBI:57880"/>
        <dbReference type="ChEBI" id="CHEBI:58484"/>
        <dbReference type="EC" id="4.6.1.13"/>
    </reaction>
</comment>
<evidence type="ECO:0000259" key="6">
    <source>
        <dbReference type="SMART" id="SM00148"/>
    </source>
</evidence>
<comment type="caution">
    <text evidence="7">The sequence shown here is derived from an EMBL/GenBank/DDBJ whole genome shotgun (WGS) entry which is preliminary data.</text>
</comment>
<dbReference type="Gene3D" id="3.20.20.190">
    <property type="entry name" value="Phosphatidylinositol (PI) phosphodiesterase"/>
    <property type="match status" value="1"/>
</dbReference>
<evidence type="ECO:0000256" key="1">
    <source>
        <dbReference type="ARBA" id="ARBA00001316"/>
    </source>
</evidence>
<dbReference type="PROSITE" id="PS50007">
    <property type="entry name" value="PIPLC_X_DOMAIN"/>
    <property type="match status" value="1"/>
</dbReference>
<accession>A0A412CEN0</accession>
<dbReference type="SMART" id="SM00148">
    <property type="entry name" value="PLCXc"/>
    <property type="match status" value="1"/>
</dbReference>
<feature type="domain" description="Phosphatidylinositol-specific phospholipase C X" evidence="6">
    <location>
        <begin position="15"/>
        <end position="155"/>
    </location>
</feature>
<evidence type="ECO:0000313" key="8">
    <source>
        <dbReference type="Proteomes" id="UP000286147"/>
    </source>
</evidence>
<dbReference type="InterPro" id="IPR051057">
    <property type="entry name" value="PI-PLC_domain"/>
</dbReference>
<organism evidence="7 8">
    <name type="scientific">Megamonas rupellensis</name>
    <dbReference type="NCBI Taxonomy" id="491921"/>
    <lineage>
        <taxon>Bacteria</taxon>
        <taxon>Bacillati</taxon>
        <taxon>Bacillota</taxon>
        <taxon>Negativicutes</taxon>
        <taxon>Selenomonadales</taxon>
        <taxon>Selenomonadaceae</taxon>
        <taxon>Megamonas</taxon>
    </lineage>
</organism>
<evidence type="ECO:0000256" key="5">
    <source>
        <dbReference type="ARBA" id="ARBA00030782"/>
    </source>
</evidence>
<dbReference type="GO" id="GO:0008081">
    <property type="term" value="F:phosphoric diester hydrolase activity"/>
    <property type="evidence" value="ECO:0007669"/>
    <property type="project" value="InterPro"/>
</dbReference>
<dbReference type="Proteomes" id="UP000286147">
    <property type="component" value="Unassembled WGS sequence"/>
</dbReference>
<name>A0A412CEN0_9FIRM</name>
<dbReference type="InterPro" id="IPR017946">
    <property type="entry name" value="PLC-like_Pdiesterase_TIM-brl"/>
</dbReference>
<dbReference type="PANTHER" id="PTHR13593:SF113">
    <property type="entry name" value="SI:DKEY-266F7.9"/>
    <property type="match status" value="1"/>
</dbReference>
<evidence type="ECO:0000256" key="2">
    <source>
        <dbReference type="ARBA" id="ARBA00012581"/>
    </source>
</evidence>
<evidence type="ECO:0000256" key="3">
    <source>
        <dbReference type="ARBA" id="ARBA00019758"/>
    </source>
</evidence>
<protein>
    <recommendedName>
        <fullName evidence="3">1-phosphatidylinositol phosphodiesterase</fullName>
        <ecNumber evidence="2">4.6.1.13</ecNumber>
    </recommendedName>
    <alternativeName>
        <fullName evidence="4">Phosphatidylinositol diacylglycerol-lyase</fullName>
    </alternativeName>
    <alternativeName>
        <fullName evidence="5">Phosphatidylinositol-specific phospholipase C</fullName>
    </alternativeName>
</protein>
<reference evidence="7 8" key="1">
    <citation type="submission" date="2018-08" db="EMBL/GenBank/DDBJ databases">
        <title>A genome reference for cultivated species of the human gut microbiota.</title>
        <authorList>
            <person name="Zou Y."/>
            <person name="Xue W."/>
            <person name="Luo G."/>
        </authorList>
    </citation>
    <scope>NUCLEOTIDE SEQUENCE [LARGE SCALE GENOMIC DNA]</scope>
    <source>
        <strain evidence="7 8">AF27-12</strain>
    </source>
</reference>
<sequence length="270" mass="31742">MKKYNLLNWMSMISDDTSICDLLIPGTHDTMTATCDQRYYKTQNLSLDEQLQCGVRFFDMRIRREMIAAHREWHSNITMNEIMSTLKDFLEKYPSEVIIMRVQNANELKDDYPEYGIALKNELVKFMPLFYKWDSRATIFPNLGLVRGKIIALECSPIEYKFYEFDNKIWAQTWHDNKFIDLQDLWDGPSIEDKKQAIKNNFTAKISNKLFLNHISATNGDLGYPDSYANILNSYFLSLCNETEYKNGVQIMDFIDEKLSKQCVDSNFQL</sequence>
<dbReference type="GO" id="GO:0004436">
    <property type="term" value="F:phosphatidylinositol diacylglycerol-lyase activity"/>
    <property type="evidence" value="ECO:0007669"/>
    <property type="project" value="UniProtKB-EC"/>
</dbReference>